<organism evidence="1 2">
    <name type="scientific">Scutellospora calospora</name>
    <dbReference type="NCBI Taxonomy" id="85575"/>
    <lineage>
        <taxon>Eukaryota</taxon>
        <taxon>Fungi</taxon>
        <taxon>Fungi incertae sedis</taxon>
        <taxon>Mucoromycota</taxon>
        <taxon>Glomeromycotina</taxon>
        <taxon>Glomeromycetes</taxon>
        <taxon>Diversisporales</taxon>
        <taxon>Gigasporaceae</taxon>
        <taxon>Scutellospora</taxon>
    </lineage>
</organism>
<evidence type="ECO:0000313" key="2">
    <source>
        <dbReference type="Proteomes" id="UP000789860"/>
    </source>
</evidence>
<dbReference type="EMBL" id="CAJVPM010041204">
    <property type="protein sequence ID" value="CAG8705586.1"/>
    <property type="molecule type" value="Genomic_DNA"/>
</dbReference>
<protein>
    <submittedName>
        <fullName evidence="1">11235_t:CDS:1</fullName>
    </submittedName>
</protein>
<accession>A0ACA9PIE3</accession>
<feature type="non-terminal residue" evidence="1">
    <location>
        <position position="225"/>
    </location>
</feature>
<reference evidence="1" key="1">
    <citation type="submission" date="2021-06" db="EMBL/GenBank/DDBJ databases">
        <authorList>
            <person name="Kallberg Y."/>
            <person name="Tangrot J."/>
            <person name="Rosling A."/>
        </authorList>
    </citation>
    <scope>NUCLEOTIDE SEQUENCE</scope>
    <source>
        <strain evidence="1">AU212A</strain>
    </source>
</reference>
<comment type="caution">
    <text evidence="1">The sequence shown here is derived from an EMBL/GenBank/DDBJ whole genome shotgun (WGS) entry which is preliminary data.</text>
</comment>
<feature type="non-terminal residue" evidence="1">
    <location>
        <position position="1"/>
    </location>
</feature>
<keyword evidence="2" id="KW-1185">Reference proteome</keyword>
<proteinExistence type="predicted"/>
<sequence length="225" mass="25893">IDRLLLGIINLIQPRATTRQSGDILILQAILKMLAKRCKNLLSLVIDQIEDSLTRFDDMFIILNPDVLPLIYPIKETFITINFPINKIFLTISNFCKHLEYIDIMTIQKFNLQETDSSGLASLIISQVSLRTLVLRGSFQFLDQVLCALPSQSASLKELTFSYTDFSECSPLYGIAACKNLRELRFWECYNISDEICEPLVNSEFEKLDVIDLEETQNKILMKWK</sequence>
<name>A0ACA9PIE3_9GLOM</name>
<evidence type="ECO:0000313" key="1">
    <source>
        <dbReference type="EMBL" id="CAG8705586.1"/>
    </source>
</evidence>
<gene>
    <name evidence="1" type="ORF">SCALOS_LOCUS10667</name>
</gene>
<dbReference type="Proteomes" id="UP000789860">
    <property type="component" value="Unassembled WGS sequence"/>
</dbReference>